<comment type="caution">
    <text evidence="2">The sequence shown here is derived from an EMBL/GenBank/DDBJ whole genome shotgun (WGS) entry which is preliminary data.</text>
</comment>
<keyword evidence="1" id="KW-0812">Transmembrane</keyword>
<evidence type="ECO:0000313" key="2">
    <source>
        <dbReference type="EMBL" id="MCY1713470.1"/>
    </source>
</evidence>
<dbReference type="EMBL" id="JAPOHA010000003">
    <property type="protein sequence ID" value="MCY1713470.1"/>
    <property type="molecule type" value="Genomic_DNA"/>
</dbReference>
<reference evidence="2 3" key="1">
    <citation type="submission" date="2022-11" db="EMBL/GenBank/DDBJ databases">
        <authorList>
            <person name="Caiyu Z."/>
        </authorList>
    </citation>
    <scope>NUCLEOTIDE SEQUENCE [LARGE SCALE GENOMIC DNA]</scope>
    <source>
        <strain evidence="2 3">YR-4</strain>
    </source>
</reference>
<proteinExistence type="predicted"/>
<feature type="transmembrane region" description="Helical" evidence="1">
    <location>
        <begin position="72"/>
        <end position="98"/>
    </location>
</feature>
<feature type="transmembrane region" description="Helical" evidence="1">
    <location>
        <begin position="119"/>
        <end position="145"/>
    </location>
</feature>
<evidence type="ECO:0008006" key="4">
    <source>
        <dbReference type="Google" id="ProtNLM"/>
    </source>
</evidence>
<feature type="transmembrane region" description="Helical" evidence="1">
    <location>
        <begin position="324"/>
        <end position="345"/>
    </location>
</feature>
<feature type="transmembrane region" description="Helical" evidence="1">
    <location>
        <begin position="357"/>
        <end position="380"/>
    </location>
</feature>
<feature type="transmembrane region" description="Helical" evidence="1">
    <location>
        <begin position="258"/>
        <end position="278"/>
    </location>
</feature>
<organism evidence="2 3">
    <name type="scientific">Caproiciproducens galactitolivorans</name>
    <dbReference type="NCBI Taxonomy" id="642589"/>
    <lineage>
        <taxon>Bacteria</taxon>
        <taxon>Bacillati</taxon>
        <taxon>Bacillota</taxon>
        <taxon>Clostridia</taxon>
        <taxon>Eubacteriales</taxon>
        <taxon>Acutalibacteraceae</taxon>
        <taxon>Caproiciproducens</taxon>
    </lineage>
</organism>
<gene>
    <name evidence="2" type="ORF">OUY18_04265</name>
</gene>
<dbReference type="RefSeq" id="WP_268057481.1">
    <property type="nucleotide sequence ID" value="NZ_JAPOHA010000003.1"/>
</dbReference>
<keyword evidence="1" id="KW-1133">Transmembrane helix</keyword>
<feature type="transmembrane region" description="Helical" evidence="1">
    <location>
        <begin position="298"/>
        <end position="318"/>
    </location>
</feature>
<accession>A0ABT4BT24</accession>
<evidence type="ECO:0000313" key="3">
    <source>
        <dbReference type="Proteomes" id="UP001082703"/>
    </source>
</evidence>
<sequence>MTSTIFLTDGWREFKVTFWMALKKIRGMIALLMLLMFIGFPMIIMIMMSNVVNNTQQVFTVDTLNSAYTDGVSLMLIFVMMLLLIFTVVIAVMLFCYLHRKRSVDLFHSLPIRRTPMLLGRYFAGLTALFAPILLNFIIVSIIGLSYRIDMQYSFSFVGGKMLWCMLMIAAALTFSVFMAVCTGTSFDMVISILGVNAAYPLLIYVSSVFASHLLPGLKIALTPKTTVLTAFSPFAAGFLPLFYPFGRNGDLTGGVSAGFLIWWILCTLILLGASIFLCRRRKSECAESNFAFPIPKIIIRFMVTAVSGIGFGVLLLMATGMPVSFFIGVISGSLAAHIVVEAVYSRGFQQMRKSFAWYGVFAASFLLFYGVLATGFFGYDTRVPNAAEVEKIEVTAPNSRAENQFYSANENEHFRKIGELSPSIKDKENIGKVLNIHRTFTEDNRKTFFPYALKGREYENFVLTYHLKNGGVVKRSYSYTYNNSAEDAAQRRSDEMIEQITQIDEYHKTASILFYLEPEYIDSLNISMISKNEEAKEIPVVLNRNEKTELLEALRKDCLNGTVNCAFNPYRNEENFMNIVFRYADPVTLKDGELKTLLGGYSGKINIRGTNNFALYSNAVNTKAVIDKYGWCKSGSTAK</sequence>
<keyword evidence="3" id="KW-1185">Reference proteome</keyword>
<feature type="transmembrane region" description="Helical" evidence="1">
    <location>
        <begin position="29"/>
        <end position="52"/>
    </location>
</feature>
<protein>
    <recommendedName>
        <fullName evidence="4">ABC-2 family transporter protein</fullName>
    </recommendedName>
</protein>
<keyword evidence="1" id="KW-0472">Membrane</keyword>
<name>A0ABT4BT24_9FIRM</name>
<evidence type="ECO:0000256" key="1">
    <source>
        <dbReference type="SAM" id="Phobius"/>
    </source>
</evidence>
<dbReference type="Proteomes" id="UP001082703">
    <property type="component" value="Unassembled WGS sequence"/>
</dbReference>